<dbReference type="RefSeq" id="WP_283715785.1">
    <property type="nucleotide sequence ID" value="NZ_JASJND010000004.1"/>
</dbReference>
<keyword evidence="2" id="KW-0805">Transcription regulation</keyword>
<accession>A0ABT6ZEZ9</accession>
<gene>
    <name evidence="8" type="ORF">QNI14_07010</name>
</gene>
<dbReference type="SUPFAM" id="SSF88946">
    <property type="entry name" value="Sigma2 domain of RNA polymerase sigma factors"/>
    <property type="match status" value="1"/>
</dbReference>
<dbReference type="Gene3D" id="1.10.1740.10">
    <property type="match status" value="1"/>
</dbReference>
<proteinExistence type="inferred from homology"/>
<protein>
    <submittedName>
        <fullName evidence="8">RNA polymerase sigma factor</fullName>
    </submittedName>
</protein>
<evidence type="ECO:0000259" key="7">
    <source>
        <dbReference type="Pfam" id="PF08281"/>
    </source>
</evidence>
<dbReference type="Gene3D" id="1.10.10.10">
    <property type="entry name" value="Winged helix-like DNA-binding domain superfamily/Winged helix DNA-binding domain"/>
    <property type="match status" value="1"/>
</dbReference>
<keyword evidence="9" id="KW-1185">Reference proteome</keyword>
<dbReference type="InterPro" id="IPR013325">
    <property type="entry name" value="RNA_pol_sigma_r2"/>
</dbReference>
<dbReference type="Pfam" id="PF08281">
    <property type="entry name" value="Sigma70_r4_2"/>
    <property type="match status" value="1"/>
</dbReference>
<evidence type="ECO:0000256" key="4">
    <source>
        <dbReference type="ARBA" id="ARBA00023125"/>
    </source>
</evidence>
<feature type="domain" description="RNA polymerase sigma-70 region 2" evidence="6">
    <location>
        <begin position="29"/>
        <end position="98"/>
    </location>
</feature>
<evidence type="ECO:0000313" key="9">
    <source>
        <dbReference type="Proteomes" id="UP001321481"/>
    </source>
</evidence>
<keyword evidence="3" id="KW-0731">Sigma factor</keyword>
<dbReference type="InterPro" id="IPR013324">
    <property type="entry name" value="RNA_pol_sigma_r3/r4-like"/>
</dbReference>
<dbReference type="Proteomes" id="UP001321481">
    <property type="component" value="Unassembled WGS sequence"/>
</dbReference>
<dbReference type="PANTHER" id="PTHR43133:SF8">
    <property type="entry name" value="RNA POLYMERASE SIGMA FACTOR HI_1459-RELATED"/>
    <property type="match status" value="1"/>
</dbReference>
<sequence>MSELISEQMSDRELFARLRADEIVAFSVLFDRHRAPVYWAAMTTLRSVQDSEEVAADAFLTMWVKRKSITLYGESALPWLLVTAQNLARNRARANRRRPAESIDLFPEPASQAPGTEDKIATDDAIARLRTAVDRLEPTDRAIFELCILEDLPYKQAATRLGTTHGSIRNRLSRLRQRLRNDLDLNGGD</sequence>
<dbReference type="InterPro" id="IPR014284">
    <property type="entry name" value="RNA_pol_sigma-70_dom"/>
</dbReference>
<organism evidence="8 9">
    <name type="scientific">Microbacterium dauci</name>
    <dbReference type="NCBI Taxonomy" id="3048008"/>
    <lineage>
        <taxon>Bacteria</taxon>
        <taxon>Bacillati</taxon>
        <taxon>Actinomycetota</taxon>
        <taxon>Actinomycetes</taxon>
        <taxon>Micrococcales</taxon>
        <taxon>Microbacteriaceae</taxon>
        <taxon>Microbacterium</taxon>
    </lineage>
</organism>
<keyword evidence="4" id="KW-0238">DNA-binding</keyword>
<evidence type="ECO:0000256" key="5">
    <source>
        <dbReference type="ARBA" id="ARBA00023163"/>
    </source>
</evidence>
<dbReference type="InterPro" id="IPR013249">
    <property type="entry name" value="RNA_pol_sigma70_r4_t2"/>
</dbReference>
<evidence type="ECO:0000259" key="6">
    <source>
        <dbReference type="Pfam" id="PF04542"/>
    </source>
</evidence>
<evidence type="ECO:0000313" key="8">
    <source>
        <dbReference type="EMBL" id="MDJ1114197.1"/>
    </source>
</evidence>
<dbReference type="PANTHER" id="PTHR43133">
    <property type="entry name" value="RNA POLYMERASE ECF-TYPE SIGMA FACTO"/>
    <property type="match status" value="1"/>
</dbReference>
<dbReference type="SUPFAM" id="SSF88659">
    <property type="entry name" value="Sigma3 and sigma4 domains of RNA polymerase sigma factors"/>
    <property type="match status" value="1"/>
</dbReference>
<dbReference type="InterPro" id="IPR036388">
    <property type="entry name" value="WH-like_DNA-bd_sf"/>
</dbReference>
<evidence type="ECO:0000256" key="3">
    <source>
        <dbReference type="ARBA" id="ARBA00023082"/>
    </source>
</evidence>
<comment type="similarity">
    <text evidence="1">Belongs to the sigma-70 factor family. ECF subfamily.</text>
</comment>
<dbReference type="InterPro" id="IPR039425">
    <property type="entry name" value="RNA_pol_sigma-70-like"/>
</dbReference>
<evidence type="ECO:0000256" key="2">
    <source>
        <dbReference type="ARBA" id="ARBA00023015"/>
    </source>
</evidence>
<evidence type="ECO:0000256" key="1">
    <source>
        <dbReference type="ARBA" id="ARBA00010641"/>
    </source>
</evidence>
<dbReference type="NCBIfam" id="TIGR02937">
    <property type="entry name" value="sigma70-ECF"/>
    <property type="match status" value="1"/>
</dbReference>
<name>A0ABT6ZEZ9_9MICO</name>
<dbReference type="InterPro" id="IPR007627">
    <property type="entry name" value="RNA_pol_sigma70_r2"/>
</dbReference>
<dbReference type="EMBL" id="JASJND010000004">
    <property type="protein sequence ID" value="MDJ1114197.1"/>
    <property type="molecule type" value="Genomic_DNA"/>
</dbReference>
<feature type="domain" description="RNA polymerase sigma factor 70 region 4 type 2" evidence="7">
    <location>
        <begin position="128"/>
        <end position="179"/>
    </location>
</feature>
<keyword evidence="5" id="KW-0804">Transcription</keyword>
<dbReference type="Pfam" id="PF04542">
    <property type="entry name" value="Sigma70_r2"/>
    <property type="match status" value="1"/>
</dbReference>
<comment type="caution">
    <text evidence="8">The sequence shown here is derived from an EMBL/GenBank/DDBJ whole genome shotgun (WGS) entry which is preliminary data.</text>
</comment>
<reference evidence="8 9" key="1">
    <citation type="submission" date="2023-05" db="EMBL/GenBank/DDBJ databases">
        <title>Microbacterium dauci sp.nov., Isolated from Carrot Rhizosphere Soil.</title>
        <authorList>
            <person name="Xiao Z."/>
            <person name="Zheng J."/>
        </authorList>
    </citation>
    <scope>NUCLEOTIDE SEQUENCE [LARGE SCALE GENOMIC DNA]</scope>
    <source>
        <strain evidence="8 9">LX3-4</strain>
    </source>
</reference>